<dbReference type="RefSeq" id="WP_279965314.1">
    <property type="nucleotide sequence ID" value="NZ_CP122537.1"/>
</dbReference>
<dbReference type="Proteomes" id="UP001243420">
    <property type="component" value="Chromosome"/>
</dbReference>
<evidence type="ECO:0000313" key="2">
    <source>
        <dbReference type="Proteomes" id="UP001243420"/>
    </source>
</evidence>
<reference evidence="1 2" key="1">
    <citation type="submission" date="2023-04" db="EMBL/GenBank/DDBJ databases">
        <title>Jannaschia ovalis sp. nov., a marine bacterium isolated from sea tidal flat.</title>
        <authorList>
            <person name="Kwon D.Y."/>
            <person name="Kim J.-J."/>
        </authorList>
    </citation>
    <scope>NUCLEOTIDE SEQUENCE [LARGE SCALE GENOMIC DNA]</scope>
    <source>
        <strain evidence="1 2">GRR-S6-38</strain>
    </source>
</reference>
<protein>
    <submittedName>
        <fullName evidence="1">Uncharacterized protein</fullName>
    </submittedName>
</protein>
<evidence type="ECO:0000313" key="1">
    <source>
        <dbReference type="EMBL" id="WGH78563.1"/>
    </source>
</evidence>
<gene>
    <name evidence="1" type="ORF">P8627_16340</name>
</gene>
<proteinExistence type="predicted"/>
<keyword evidence="2" id="KW-1185">Reference proteome</keyword>
<sequence length="59" mass="6034">MIELLFAIAVVSLAAGGIGLGLVFGRAPVRSSCGAADRLPDARCADCPLRRRAARGTPP</sequence>
<organism evidence="1 2">
    <name type="scientific">Jannaschia ovalis</name>
    <dbReference type="NCBI Taxonomy" id="3038773"/>
    <lineage>
        <taxon>Bacteria</taxon>
        <taxon>Pseudomonadati</taxon>
        <taxon>Pseudomonadota</taxon>
        <taxon>Alphaproteobacteria</taxon>
        <taxon>Rhodobacterales</taxon>
        <taxon>Roseobacteraceae</taxon>
        <taxon>Jannaschia</taxon>
    </lineage>
</organism>
<name>A0ABY8LB51_9RHOB</name>
<dbReference type="EMBL" id="CP122537">
    <property type="protein sequence ID" value="WGH78563.1"/>
    <property type="molecule type" value="Genomic_DNA"/>
</dbReference>
<accession>A0ABY8LB51</accession>